<dbReference type="AlphaFoldDB" id="A0A410QD06"/>
<dbReference type="Pfam" id="PF00270">
    <property type="entry name" value="DEAD"/>
    <property type="match status" value="1"/>
</dbReference>
<reference evidence="13" key="1">
    <citation type="submission" date="2019-01" db="EMBL/GenBank/DDBJ databases">
        <title>Draft genomes of a novel of Sporanaerobacter strains.</title>
        <authorList>
            <person name="Ma S."/>
        </authorList>
    </citation>
    <scope>NUCLEOTIDE SEQUENCE [LARGE SCALE GENOMIC DNA]</scope>
    <source>
        <strain evidence="13">NJN-17</strain>
    </source>
</reference>
<keyword evidence="3" id="KW-0540">Nuclease</keyword>
<dbReference type="GO" id="GO:0005829">
    <property type="term" value="C:cytosol"/>
    <property type="evidence" value="ECO:0007669"/>
    <property type="project" value="TreeGrafter"/>
</dbReference>
<evidence type="ECO:0000256" key="6">
    <source>
        <dbReference type="ARBA" id="ARBA00022801"/>
    </source>
</evidence>
<dbReference type="InterPro" id="IPR050079">
    <property type="entry name" value="DEAD_box_RNA_helicase"/>
</dbReference>
<evidence type="ECO:0000313" key="13">
    <source>
        <dbReference type="Proteomes" id="UP000287969"/>
    </source>
</evidence>
<dbReference type="InterPro" id="IPR014001">
    <property type="entry name" value="Helicase_ATP-bd"/>
</dbReference>
<dbReference type="Gene3D" id="1.10.3210.30">
    <property type="match status" value="1"/>
</dbReference>
<evidence type="ECO:0000259" key="11">
    <source>
        <dbReference type="PROSITE" id="PS51643"/>
    </source>
</evidence>
<dbReference type="PROSITE" id="PS51643">
    <property type="entry name" value="HD_CAS3"/>
    <property type="match status" value="1"/>
</dbReference>
<dbReference type="InterPro" id="IPR054712">
    <property type="entry name" value="Cas3-like_dom"/>
</dbReference>
<keyword evidence="9" id="KW-0051">Antiviral defense</keyword>
<evidence type="ECO:0000256" key="3">
    <source>
        <dbReference type="ARBA" id="ARBA00022722"/>
    </source>
</evidence>
<dbReference type="PANTHER" id="PTHR47959:SF16">
    <property type="entry name" value="CRISPR-ASSOCIATED NUCLEASE_HELICASE CAS3-RELATED"/>
    <property type="match status" value="1"/>
</dbReference>
<dbReference type="InterPro" id="IPR038257">
    <property type="entry name" value="CRISPR-assoc_Cas3_HD_sf"/>
</dbReference>
<dbReference type="NCBIfam" id="TIGR01596">
    <property type="entry name" value="cas3_HD"/>
    <property type="match status" value="1"/>
</dbReference>
<dbReference type="Pfam" id="PF22590">
    <property type="entry name" value="Cas3-like_C_2"/>
    <property type="match status" value="1"/>
</dbReference>
<evidence type="ECO:0000313" key="12">
    <source>
        <dbReference type="EMBL" id="QAT61875.1"/>
    </source>
</evidence>
<dbReference type="GO" id="GO:0004518">
    <property type="term" value="F:nuclease activity"/>
    <property type="evidence" value="ECO:0007669"/>
    <property type="project" value="UniProtKB-KW"/>
</dbReference>
<dbReference type="SUPFAM" id="SSF109604">
    <property type="entry name" value="HD-domain/PDEase-like"/>
    <property type="match status" value="1"/>
</dbReference>
<keyword evidence="5" id="KW-0547">Nucleotide-binding</keyword>
<gene>
    <name evidence="12" type="primary">cas3</name>
    <name evidence="12" type="ORF">EQM13_09850</name>
</gene>
<name>A0A410QD06_9FIRM</name>
<dbReference type="GO" id="GO:0046872">
    <property type="term" value="F:metal ion binding"/>
    <property type="evidence" value="ECO:0007669"/>
    <property type="project" value="UniProtKB-KW"/>
</dbReference>
<dbReference type="OrthoDB" id="9810236at2"/>
<protein>
    <submittedName>
        <fullName evidence="12">CRISPR-associated helicase Cas3</fullName>
    </submittedName>
</protein>
<sequence>MKEFLAKTNPKETIQEHTDQLLKNYNLLKSAYPNLNVDWDMLYMACVYHDLGKINRKFQNRLKHGKRDDSEIPHGILSLAFINYEELENNGYSEEDISVLFHTVGYHHDRKLDFSLKDVDDEIELMQNEIDDFKYDKFKEVILNNTIEEEFFILKDRIYRRNGEEKFFKYIMLKGLLNRIDYAASAHLPVENENNFLLEGMENLLNNWKRENPNSEWNKLQKFMIENRNRNTIVAAQTGMGKTEAGLLWIGNNKGFFTLPIKTAINSIYKRIIENIVTDNFSNKVGLLHSDIMSVYLNTQREEVVEIDIQEYFNKTKQLSLPLTICTIDQTFDFVYRYKGFEPKLATLSYSKVVIDEIQMYSPLLLSYLIVGIKYITQIGGKFSILTATLPKFIVEILKDEKIEFVYPKEGPFIDTTMNRHRIKVIQEDINSEYIKKLYNKNKVLVICNTVKKAQEIYINLKKDKVQNINLLHARFILSDRKDKEKEITDLGKKESKNYGIWISTQIVEASLDIDFDLLITELSDLAGLFQRMGRCYRNRELDNDEFNCHVFIGTDDKKCSGVGRIIDKDIFNLSRKYIINKKGIFTEQEKMDMVDEVYSMDKLKDTDYYKELCKNIDYLQSIEDFEKEKSEVQKKFRNIDSETVIPLKVYEENIDIINECITIVNQKFDECMNEREKKDLKLRKISSKDRLMGFTVNIRGEEVKDYKEKELRINKYESIPIVRCKYDNEIGVLFSNEDKNKNIRSTNMF</sequence>
<feature type="domain" description="HD Cas3-type" evidence="11">
    <location>
        <begin position="7"/>
        <end position="183"/>
    </location>
</feature>
<dbReference type="PROSITE" id="PS51192">
    <property type="entry name" value="HELICASE_ATP_BIND_1"/>
    <property type="match status" value="1"/>
</dbReference>
<comment type="similarity">
    <text evidence="1">In the N-terminal section; belongs to the CRISPR-associated nuclease Cas3-HD family.</text>
</comment>
<dbReference type="InterPro" id="IPR027417">
    <property type="entry name" value="P-loop_NTPase"/>
</dbReference>
<comment type="similarity">
    <text evidence="2">In the central section; belongs to the CRISPR-associated helicase Cas3 family.</text>
</comment>
<keyword evidence="13" id="KW-1185">Reference proteome</keyword>
<dbReference type="Proteomes" id="UP000287969">
    <property type="component" value="Chromosome"/>
</dbReference>
<evidence type="ECO:0000256" key="7">
    <source>
        <dbReference type="ARBA" id="ARBA00022806"/>
    </source>
</evidence>
<dbReference type="GO" id="GO:0003724">
    <property type="term" value="F:RNA helicase activity"/>
    <property type="evidence" value="ECO:0007669"/>
    <property type="project" value="TreeGrafter"/>
</dbReference>
<evidence type="ECO:0000256" key="1">
    <source>
        <dbReference type="ARBA" id="ARBA00006847"/>
    </source>
</evidence>
<organism evidence="12 13">
    <name type="scientific">Acidilutibacter cellobiosedens</name>
    <dbReference type="NCBI Taxonomy" id="2507161"/>
    <lineage>
        <taxon>Bacteria</taxon>
        <taxon>Bacillati</taxon>
        <taxon>Bacillota</taxon>
        <taxon>Tissierellia</taxon>
        <taxon>Tissierellales</taxon>
        <taxon>Acidilutibacteraceae</taxon>
        <taxon>Acidilutibacter</taxon>
    </lineage>
</organism>
<dbReference type="Gene3D" id="3.40.50.300">
    <property type="entry name" value="P-loop containing nucleotide triphosphate hydrolases"/>
    <property type="match status" value="2"/>
</dbReference>
<evidence type="ECO:0000256" key="9">
    <source>
        <dbReference type="ARBA" id="ARBA00023118"/>
    </source>
</evidence>
<keyword evidence="7" id="KW-0347">Helicase</keyword>
<dbReference type="GO" id="GO:0005524">
    <property type="term" value="F:ATP binding"/>
    <property type="evidence" value="ECO:0007669"/>
    <property type="project" value="UniProtKB-KW"/>
</dbReference>
<dbReference type="RefSeq" id="WP_128752549.1">
    <property type="nucleotide sequence ID" value="NZ_CP035282.1"/>
</dbReference>
<evidence type="ECO:0000256" key="5">
    <source>
        <dbReference type="ARBA" id="ARBA00022741"/>
    </source>
</evidence>
<feature type="domain" description="Helicase ATP-binding" evidence="10">
    <location>
        <begin position="223"/>
        <end position="408"/>
    </location>
</feature>
<keyword evidence="4" id="KW-0479">Metal-binding</keyword>
<dbReference type="KEGG" id="spoa:EQM13_09850"/>
<dbReference type="NCBIfam" id="TIGR01587">
    <property type="entry name" value="cas3_core"/>
    <property type="match status" value="1"/>
</dbReference>
<evidence type="ECO:0000256" key="2">
    <source>
        <dbReference type="ARBA" id="ARBA00009046"/>
    </source>
</evidence>
<keyword evidence="6" id="KW-0378">Hydrolase</keyword>
<dbReference type="GO" id="GO:0016787">
    <property type="term" value="F:hydrolase activity"/>
    <property type="evidence" value="ECO:0007669"/>
    <property type="project" value="UniProtKB-KW"/>
</dbReference>
<dbReference type="SMART" id="SM00487">
    <property type="entry name" value="DEXDc"/>
    <property type="match status" value="1"/>
</dbReference>
<dbReference type="SUPFAM" id="SSF52540">
    <property type="entry name" value="P-loop containing nucleoside triphosphate hydrolases"/>
    <property type="match status" value="1"/>
</dbReference>
<dbReference type="InterPro" id="IPR006483">
    <property type="entry name" value="CRISPR-assoc_Cas3_HD"/>
</dbReference>
<evidence type="ECO:0000259" key="10">
    <source>
        <dbReference type="PROSITE" id="PS51192"/>
    </source>
</evidence>
<dbReference type="Pfam" id="PF18019">
    <property type="entry name" value="Cas3_HD"/>
    <property type="match status" value="1"/>
</dbReference>
<proteinExistence type="inferred from homology"/>
<dbReference type="EMBL" id="CP035282">
    <property type="protein sequence ID" value="QAT61875.1"/>
    <property type="molecule type" value="Genomic_DNA"/>
</dbReference>
<accession>A0A410QD06</accession>
<dbReference type="GO" id="GO:0051607">
    <property type="term" value="P:defense response to virus"/>
    <property type="evidence" value="ECO:0007669"/>
    <property type="project" value="UniProtKB-KW"/>
</dbReference>
<dbReference type="CDD" id="cd09641">
    <property type="entry name" value="Cas3''_I"/>
    <property type="match status" value="1"/>
</dbReference>
<dbReference type="PANTHER" id="PTHR47959">
    <property type="entry name" value="ATP-DEPENDENT RNA HELICASE RHLE-RELATED"/>
    <property type="match status" value="1"/>
</dbReference>
<dbReference type="InterPro" id="IPR011545">
    <property type="entry name" value="DEAD/DEAH_box_helicase_dom"/>
</dbReference>
<keyword evidence="8" id="KW-0067">ATP-binding</keyword>
<dbReference type="GO" id="GO:0003676">
    <property type="term" value="F:nucleic acid binding"/>
    <property type="evidence" value="ECO:0007669"/>
    <property type="project" value="InterPro"/>
</dbReference>
<evidence type="ECO:0000256" key="8">
    <source>
        <dbReference type="ARBA" id="ARBA00022840"/>
    </source>
</evidence>
<dbReference type="InterPro" id="IPR006474">
    <property type="entry name" value="Helicase_Cas3_CRISPR-ass_core"/>
</dbReference>
<evidence type="ECO:0000256" key="4">
    <source>
        <dbReference type="ARBA" id="ARBA00022723"/>
    </source>
</evidence>